<evidence type="ECO:0000313" key="1">
    <source>
        <dbReference type="EMBL" id="SUP80177.1"/>
    </source>
</evidence>
<sequence length="255" mass="29441">METRLIKLIDKTQGVPMISCSFDAQTLITLTAHYRHVLLKTFSKASEYLIPEVIDEPFRRRNAQLGIEYPVYDVLSPEEEEAVTIAVKSIVNIVPEWAVYFSLPVQYKKLTNNKSMVSLTNHHIPQVIFLGDKAFKSEHWLVEVIIHETAHIWLGMLCEMDSFHDETISQHYTLPSGTKNKDARGVIFASHFAACTLVYYQKKNTIVKLSTEEEERFAWLKMYYSGCMEQLMVMRELKPTGKDIVQVMGEKIRYG</sequence>
<dbReference type="InterPro" id="IPR027268">
    <property type="entry name" value="Peptidase_M4/M1_CTD_sf"/>
</dbReference>
<accession>A0A380Q4H4</accession>
<gene>
    <name evidence="1" type="ORF">NCTC8580_00218</name>
</gene>
<dbReference type="RefSeq" id="WP_106440884.1">
    <property type="nucleotide sequence ID" value="NZ_NCLF01000013.1"/>
</dbReference>
<protein>
    <submittedName>
        <fullName evidence="1">Uncharacterized protein</fullName>
    </submittedName>
</protein>
<evidence type="ECO:0000313" key="2">
    <source>
        <dbReference type="Proteomes" id="UP000255087"/>
    </source>
</evidence>
<dbReference type="Gene3D" id="1.10.390.10">
    <property type="entry name" value="Neutral Protease Domain 2"/>
    <property type="match status" value="1"/>
</dbReference>
<proteinExistence type="predicted"/>
<reference evidence="1 2" key="1">
    <citation type="submission" date="2018-06" db="EMBL/GenBank/DDBJ databases">
        <authorList>
            <consortium name="Pathogen Informatics"/>
            <person name="Doyle S."/>
        </authorList>
    </citation>
    <scope>NUCLEOTIDE SEQUENCE [LARGE SCALE GENOMIC DNA]</scope>
    <source>
        <strain evidence="1 2">NCTC8580</strain>
    </source>
</reference>
<organism evidence="1 2">
    <name type="scientific">Yersinia pseudotuberculosis</name>
    <dbReference type="NCBI Taxonomy" id="633"/>
    <lineage>
        <taxon>Bacteria</taxon>
        <taxon>Pseudomonadati</taxon>
        <taxon>Pseudomonadota</taxon>
        <taxon>Gammaproteobacteria</taxon>
        <taxon>Enterobacterales</taxon>
        <taxon>Yersiniaceae</taxon>
        <taxon>Yersinia</taxon>
    </lineage>
</organism>
<dbReference type="Proteomes" id="UP000255087">
    <property type="component" value="Unassembled WGS sequence"/>
</dbReference>
<name>A0A380Q4H4_YERPU</name>
<dbReference type="EMBL" id="UHJC01000001">
    <property type="protein sequence ID" value="SUP80177.1"/>
    <property type="molecule type" value="Genomic_DNA"/>
</dbReference>
<dbReference type="AlphaFoldDB" id="A0A380Q4H4"/>
<dbReference type="SUPFAM" id="SSF55486">
    <property type="entry name" value="Metalloproteases ('zincins'), catalytic domain"/>
    <property type="match status" value="1"/>
</dbReference>